<name>A0A1B7P957_9EURO</name>
<comment type="caution">
    <text evidence="2">The sequence shown here is derived from an EMBL/GenBank/DDBJ whole genome shotgun (WGS) entry which is preliminary data.</text>
</comment>
<accession>A0A1B7P957</accession>
<evidence type="ECO:0000313" key="2">
    <source>
        <dbReference type="EMBL" id="OAX85509.1"/>
    </source>
</evidence>
<evidence type="ECO:0000256" key="1">
    <source>
        <dbReference type="SAM" id="MobiDB-lite"/>
    </source>
</evidence>
<sequence>MPDKPKGVAARIPQAMQSKRRQEHLWLRNPHETQSLPKLPLGARIIQGGLFPSIKCGIKSPSASSPQGRQFRQASVDGSGPGV</sequence>
<organism evidence="2 3">
    <name type="scientific">Emergomyces africanus</name>
    <dbReference type="NCBI Taxonomy" id="1955775"/>
    <lineage>
        <taxon>Eukaryota</taxon>
        <taxon>Fungi</taxon>
        <taxon>Dikarya</taxon>
        <taxon>Ascomycota</taxon>
        <taxon>Pezizomycotina</taxon>
        <taxon>Eurotiomycetes</taxon>
        <taxon>Eurotiomycetidae</taxon>
        <taxon>Onygenales</taxon>
        <taxon>Ajellomycetaceae</taxon>
        <taxon>Emergomyces</taxon>
    </lineage>
</organism>
<keyword evidence="3" id="KW-1185">Reference proteome</keyword>
<feature type="region of interest" description="Disordered" evidence="1">
    <location>
        <begin position="57"/>
        <end position="83"/>
    </location>
</feature>
<gene>
    <name evidence="2" type="ORF">ACJ72_00097</name>
</gene>
<dbReference type="AlphaFoldDB" id="A0A1B7P957"/>
<dbReference type="Proteomes" id="UP000091918">
    <property type="component" value="Unassembled WGS sequence"/>
</dbReference>
<evidence type="ECO:0000313" key="3">
    <source>
        <dbReference type="Proteomes" id="UP000091918"/>
    </source>
</evidence>
<protein>
    <submittedName>
        <fullName evidence="2">Uncharacterized protein</fullName>
    </submittedName>
</protein>
<proteinExistence type="predicted"/>
<dbReference type="EMBL" id="LGUA01000005">
    <property type="protein sequence ID" value="OAX85509.1"/>
    <property type="molecule type" value="Genomic_DNA"/>
</dbReference>
<feature type="region of interest" description="Disordered" evidence="1">
    <location>
        <begin position="1"/>
        <end position="21"/>
    </location>
</feature>
<reference evidence="2 3" key="1">
    <citation type="submission" date="2015-07" db="EMBL/GenBank/DDBJ databases">
        <title>Emmonsia species relationships and genome sequence.</title>
        <authorList>
            <person name="Cuomo C.A."/>
            <person name="Schwartz I.S."/>
            <person name="Kenyon C."/>
            <person name="de Hoog G.S."/>
            <person name="Govender N.P."/>
            <person name="Botha A."/>
            <person name="Moreno L."/>
            <person name="de Vries M."/>
            <person name="Munoz J.F."/>
            <person name="Stielow J.B."/>
        </authorList>
    </citation>
    <scope>NUCLEOTIDE SEQUENCE [LARGE SCALE GENOMIC DNA]</scope>
    <source>
        <strain evidence="2 3">CBS 136260</strain>
    </source>
</reference>
<feature type="compositionally biased region" description="Polar residues" evidence="1">
    <location>
        <begin position="61"/>
        <end position="73"/>
    </location>
</feature>